<feature type="transmembrane region" description="Helical" evidence="8">
    <location>
        <begin position="12"/>
        <end position="34"/>
    </location>
</feature>
<feature type="transmembrane region" description="Helical" evidence="8">
    <location>
        <begin position="66"/>
        <end position="83"/>
    </location>
</feature>
<keyword evidence="7 8" id="KW-0472">Membrane</keyword>
<gene>
    <name evidence="9" type="ordered locus">DKAM_1434</name>
</gene>
<evidence type="ECO:0000256" key="6">
    <source>
        <dbReference type="ARBA" id="ARBA00022989"/>
    </source>
</evidence>
<feature type="transmembrane region" description="Helical" evidence="8">
    <location>
        <begin position="322"/>
        <end position="340"/>
    </location>
</feature>
<feature type="transmembrane region" description="Helical" evidence="8">
    <location>
        <begin position="130"/>
        <end position="152"/>
    </location>
</feature>
<name>B8D6M9_DESA1</name>
<feature type="transmembrane region" description="Helical" evidence="8">
    <location>
        <begin position="161"/>
        <end position="181"/>
    </location>
</feature>
<feature type="transmembrane region" description="Helical" evidence="8">
    <location>
        <begin position="210"/>
        <end position="227"/>
    </location>
</feature>
<evidence type="ECO:0000313" key="10">
    <source>
        <dbReference type="Proteomes" id="UP000006903"/>
    </source>
</evidence>
<feature type="transmembrane region" description="Helical" evidence="8">
    <location>
        <begin position="95"/>
        <end position="115"/>
    </location>
</feature>
<dbReference type="HOGENOM" id="CLU_013016_0_0_2"/>
<dbReference type="InterPro" id="IPR037294">
    <property type="entry name" value="ABC_BtuC-like"/>
</dbReference>
<accession>B8D6M9</accession>
<dbReference type="EMBL" id="CP001140">
    <property type="protein sequence ID" value="ACL11760.1"/>
    <property type="molecule type" value="Genomic_DNA"/>
</dbReference>
<evidence type="ECO:0000256" key="8">
    <source>
        <dbReference type="SAM" id="Phobius"/>
    </source>
</evidence>
<keyword evidence="4" id="KW-1003">Cell membrane</keyword>
<evidence type="ECO:0000256" key="4">
    <source>
        <dbReference type="ARBA" id="ARBA00022475"/>
    </source>
</evidence>
<dbReference type="InterPro" id="IPR000522">
    <property type="entry name" value="ABC_transptr_permease_BtuC"/>
</dbReference>
<dbReference type="AlphaFoldDB" id="B8D6M9"/>
<dbReference type="GO" id="GO:0005886">
    <property type="term" value="C:plasma membrane"/>
    <property type="evidence" value="ECO:0007669"/>
    <property type="project" value="UniProtKB-SubCell"/>
</dbReference>
<evidence type="ECO:0000256" key="7">
    <source>
        <dbReference type="ARBA" id="ARBA00023136"/>
    </source>
</evidence>
<dbReference type="Proteomes" id="UP000006903">
    <property type="component" value="Chromosome"/>
</dbReference>
<dbReference type="Pfam" id="PF01032">
    <property type="entry name" value="FecCD"/>
    <property type="match status" value="1"/>
</dbReference>
<feature type="transmembrane region" description="Helical" evidence="8">
    <location>
        <begin position="255"/>
        <end position="277"/>
    </location>
</feature>
<evidence type="ECO:0000313" key="9">
    <source>
        <dbReference type="EMBL" id="ACL11760.1"/>
    </source>
</evidence>
<evidence type="ECO:0000256" key="5">
    <source>
        <dbReference type="ARBA" id="ARBA00022692"/>
    </source>
</evidence>
<comment type="subcellular location">
    <subcellularLocation>
        <location evidence="1">Cell membrane</location>
        <topology evidence="1">Multi-pass membrane protein</topology>
    </subcellularLocation>
</comment>
<keyword evidence="5 8" id="KW-0812">Transmembrane</keyword>
<proteinExistence type="inferred from homology"/>
<dbReference type="GO" id="GO:0033214">
    <property type="term" value="P:siderophore-iron import into cell"/>
    <property type="evidence" value="ECO:0007669"/>
    <property type="project" value="TreeGrafter"/>
</dbReference>
<keyword evidence="3" id="KW-0813">Transport</keyword>
<protein>
    <submittedName>
        <fullName evidence="9">ABC-type Fe3+-siderophore transport system, permease component</fullName>
    </submittedName>
</protein>
<dbReference type="KEGG" id="dka:DKAM_1434"/>
<comment type="similarity">
    <text evidence="2">Belongs to the binding-protein-dependent transport system permease family. FecCD subfamily.</text>
</comment>
<dbReference type="eggNOG" id="arCOG01007">
    <property type="taxonomic scope" value="Archaea"/>
</dbReference>
<evidence type="ECO:0000256" key="2">
    <source>
        <dbReference type="ARBA" id="ARBA00007935"/>
    </source>
</evidence>
<sequence>MTVEKLFKARKIFMLASATILIFILPFSLSVGSYNVTYLDTLKFILGYSNLPPDATSILLIRLRRALASILIGFILGASGTAMQSVLRNPMASPFTLGISSAAALGVAVVLLTGLEGSVRGVILAYSNPYIIPIFALVFALIQTAIVLLLAYRAGLSERALVLAAIAMNFFYQALLSLIQYLKLNELQVALIVFWSFGDVGRIGWVELKIIAIAASALSIYFIARALDFDLMGLGDDVAYASGVNAKRVRLEASIVAAIGASIVTAFSGVIAFLCLISPHIARLVVGNNHRYLIPESMIVAAILLVAADSIGRFILSPITLPVGVTLSLIGSPLLIYLLLKRR</sequence>
<evidence type="ECO:0000256" key="3">
    <source>
        <dbReference type="ARBA" id="ARBA00022448"/>
    </source>
</evidence>
<dbReference type="SUPFAM" id="SSF81345">
    <property type="entry name" value="ABC transporter involved in vitamin B12 uptake, BtuC"/>
    <property type="match status" value="1"/>
</dbReference>
<dbReference type="PANTHER" id="PTHR30472:SF25">
    <property type="entry name" value="ABC TRANSPORTER PERMEASE PROTEIN MJ0876-RELATED"/>
    <property type="match status" value="1"/>
</dbReference>
<dbReference type="Gene3D" id="1.10.3470.10">
    <property type="entry name" value="ABC transporter involved in vitamin B12 uptake, BtuC"/>
    <property type="match status" value="1"/>
</dbReference>
<organism evidence="9 10">
    <name type="scientific">Desulfurococcus amylolyticus (strain DSM 18924 / JCM 16383 / VKM B-2413 / 1221n)</name>
    <name type="common">Desulfurococcus kamchatkensis</name>
    <dbReference type="NCBI Taxonomy" id="490899"/>
    <lineage>
        <taxon>Archaea</taxon>
        <taxon>Thermoproteota</taxon>
        <taxon>Thermoprotei</taxon>
        <taxon>Desulfurococcales</taxon>
        <taxon>Desulfurococcaceae</taxon>
        <taxon>Desulfurococcus</taxon>
    </lineage>
</organism>
<reference evidence="9 10" key="1">
    <citation type="journal article" date="2009" name="J. Bacteriol.">
        <title>Complete genome sequence of the anaerobic, protein-degrading hyperthermophilic crenarchaeon Desulfurococcus kamchatkensis.</title>
        <authorList>
            <person name="Ravin N.V."/>
            <person name="Mardanov A.V."/>
            <person name="Beletsky A.V."/>
            <person name="Kublanov I.V."/>
            <person name="Kolganova T.V."/>
            <person name="Lebedinsky A.V."/>
            <person name="Chernyh N.A."/>
            <person name="Bonch-Osmolovskaya E.A."/>
            <person name="Skryabin K.G."/>
        </authorList>
    </citation>
    <scope>NUCLEOTIDE SEQUENCE [LARGE SCALE GENOMIC DNA]</scope>
    <source>
        <strain evidence="10">DSM 18924 / JCM 16383 / VKM B-2413 / 1221n</strain>
    </source>
</reference>
<dbReference type="PANTHER" id="PTHR30472">
    <property type="entry name" value="FERRIC ENTEROBACTIN TRANSPORT SYSTEM PERMEASE PROTEIN"/>
    <property type="match status" value="1"/>
</dbReference>
<dbReference type="GO" id="GO:0022857">
    <property type="term" value="F:transmembrane transporter activity"/>
    <property type="evidence" value="ECO:0007669"/>
    <property type="project" value="InterPro"/>
</dbReference>
<keyword evidence="6 8" id="KW-1133">Transmembrane helix</keyword>
<dbReference type="CDD" id="cd06550">
    <property type="entry name" value="TM_ABC_iron-siderophores_like"/>
    <property type="match status" value="1"/>
</dbReference>
<evidence type="ECO:0000256" key="1">
    <source>
        <dbReference type="ARBA" id="ARBA00004651"/>
    </source>
</evidence>
<dbReference type="STRING" id="490899.DKAM_1434"/>